<name>A0A1M5F564_9FLAO</name>
<evidence type="ECO:0000256" key="2">
    <source>
        <dbReference type="ARBA" id="ARBA00022723"/>
    </source>
</evidence>
<evidence type="ECO:0000259" key="5">
    <source>
        <dbReference type="PROSITE" id="PS51007"/>
    </source>
</evidence>
<accession>A0A1M5F564</accession>
<sequence>MYTTKLFIGFGLFLLGCFPSENTVRLSTLISKNDYTLVQTKNLAPGKEIYADFCIQCHGVDGKGTDKKIPPLAGSDWLTKKRTLSIHSVKFGQSGEIVVNKMKFNNTMPPMGLSNKEVADVMNYIMNSWGNKQHKTVTEKEVEKIQK</sequence>
<keyword evidence="3 4" id="KW-0408">Iron</keyword>
<feature type="domain" description="Cytochrome c" evidence="5">
    <location>
        <begin position="41"/>
        <end position="129"/>
    </location>
</feature>
<proteinExistence type="predicted"/>
<keyword evidence="2 4" id="KW-0479">Metal-binding</keyword>
<dbReference type="PANTHER" id="PTHR35008:SF8">
    <property type="entry name" value="ALCOHOL DEHYDROGENASE CYTOCHROME C SUBUNIT"/>
    <property type="match status" value="1"/>
</dbReference>
<evidence type="ECO:0000256" key="1">
    <source>
        <dbReference type="ARBA" id="ARBA00022617"/>
    </source>
</evidence>
<dbReference type="RefSeq" id="WP_073367836.1">
    <property type="nucleotide sequence ID" value="NZ_FQWB01000001.1"/>
</dbReference>
<dbReference type="Pfam" id="PF00034">
    <property type="entry name" value="Cytochrom_C"/>
    <property type="match status" value="1"/>
</dbReference>
<evidence type="ECO:0000313" key="7">
    <source>
        <dbReference type="Proteomes" id="UP000184516"/>
    </source>
</evidence>
<keyword evidence="1 4" id="KW-0349">Heme</keyword>
<dbReference type="AlphaFoldDB" id="A0A1M5F564"/>
<keyword evidence="7" id="KW-1185">Reference proteome</keyword>
<protein>
    <submittedName>
        <fullName evidence="6">Cytochrome c</fullName>
    </submittedName>
</protein>
<dbReference type="InterPro" id="IPR051459">
    <property type="entry name" value="Cytochrome_c-type_DH"/>
</dbReference>
<dbReference type="GO" id="GO:0020037">
    <property type="term" value="F:heme binding"/>
    <property type="evidence" value="ECO:0007669"/>
    <property type="project" value="InterPro"/>
</dbReference>
<dbReference type="OrthoDB" id="9811395at2"/>
<evidence type="ECO:0000256" key="3">
    <source>
        <dbReference type="ARBA" id="ARBA00023004"/>
    </source>
</evidence>
<dbReference type="PANTHER" id="PTHR35008">
    <property type="entry name" value="BLL4482 PROTEIN-RELATED"/>
    <property type="match status" value="1"/>
</dbReference>
<dbReference type="EMBL" id="FQWB01000001">
    <property type="protein sequence ID" value="SHF86636.1"/>
    <property type="molecule type" value="Genomic_DNA"/>
</dbReference>
<evidence type="ECO:0000256" key="4">
    <source>
        <dbReference type="PROSITE-ProRule" id="PRU00433"/>
    </source>
</evidence>
<evidence type="ECO:0000313" key="6">
    <source>
        <dbReference type="EMBL" id="SHF86636.1"/>
    </source>
</evidence>
<dbReference type="PROSITE" id="PS51257">
    <property type="entry name" value="PROKAR_LIPOPROTEIN"/>
    <property type="match status" value="1"/>
</dbReference>
<dbReference type="SUPFAM" id="SSF46626">
    <property type="entry name" value="Cytochrome c"/>
    <property type="match status" value="1"/>
</dbReference>
<dbReference type="InterPro" id="IPR036909">
    <property type="entry name" value="Cyt_c-like_dom_sf"/>
</dbReference>
<dbReference type="GO" id="GO:0046872">
    <property type="term" value="F:metal ion binding"/>
    <property type="evidence" value="ECO:0007669"/>
    <property type="project" value="UniProtKB-KW"/>
</dbReference>
<dbReference type="InterPro" id="IPR009056">
    <property type="entry name" value="Cyt_c-like_dom"/>
</dbReference>
<dbReference type="STRING" id="468056.SAMN05443549_101628"/>
<dbReference type="Gene3D" id="1.10.760.10">
    <property type="entry name" value="Cytochrome c-like domain"/>
    <property type="match status" value="1"/>
</dbReference>
<dbReference type="Proteomes" id="UP000184516">
    <property type="component" value="Unassembled WGS sequence"/>
</dbReference>
<dbReference type="GO" id="GO:0009055">
    <property type="term" value="F:electron transfer activity"/>
    <property type="evidence" value="ECO:0007669"/>
    <property type="project" value="InterPro"/>
</dbReference>
<gene>
    <name evidence="6" type="ORF">SAMN05443549_101628</name>
</gene>
<organism evidence="6 7">
    <name type="scientific">Flavobacterium fluvii</name>
    <dbReference type="NCBI Taxonomy" id="468056"/>
    <lineage>
        <taxon>Bacteria</taxon>
        <taxon>Pseudomonadati</taxon>
        <taxon>Bacteroidota</taxon>
        <taxon>Flavobacteriia</taxon>
        <taxon>Flavobacteriales</taxon>
        <taxon>Flavobacteriaceae</taxon>
        <taxon>Flavobacterium</taxon>
    </lineage>
</organism>
<reference evidence="7" key="1">
    <citation type="submission" date="2016-11" db="EMBL/GenBank/DDBJ databases">
        <authorList>
            <person name="Varghese N."/>
            <person name="Submissions S."/>
        </authorList>
    </citation>
    <scope>NUCLEOTIDE SEQUENCE [LARGE SCALE GENOMIC DNA]</scope>
    <source>
        <strain evidence="7">DSM 19978</strain>
    </source>
</reference>
<dbReference type="PROSITE" id="PS51007">
    <property type="entry name" value="CYTC"/>
    <property type="match status" value="1"/>
</dbReference>